<dbReference type="InterPro" id="IPR012677">
    <property type="entry name" value="Nucleotide-bd_a/b_plait_sf"/>
</dbReference>
<evidence type="ECO:0008006" key="8">
    <source>
        <dbReference type="Google" id="ProtNLM"/>
    </source>
</evidence>
<dbReference type="GO" id="GO:0005634">
    <property type="term" value="C:nucleus"/>
    <property type="evidence" value="ECO:0007669"/>
    <property type="project" value="UniProtKB-SubCell"/>
</dbReference>
<comment type="caution">
    <text evidence="6">The sequence shown here is derived from an EMBL/GenBank/DDBJ whole genome shotgun (WGS) entry which is preliminary data.</text>
</comment>
<dbReference type="PANTHER" id="PTHR48039:SF5">
    <property type="entry name" value="RNA-BINDING PROTEIN 28"/>
    <property type="match status" value="1"/>
</dbReference>
<dbReference type="AlphaFoldDB" id="A0AAD4X9H1"/>
<dbReference type="SUPFAM" id="SSF54928">
    <property type="entry name" value="RNA-binding domain, RBD"/>
    <property type="match status" value="1"/>
</dbReference>
<dbReference type="Proteomes" id="UP001202328">
    <property type="component" value="Unassembled WGS sequence"/>
</dbReference>
<keyword evidence="2" id="KW-0677">Repeat</keyword>
<dbReference type="CDD" id="cd12416">
    <property type="entry name" value="RRM4_RBM28_like"/>
    <property type="match status" value="1"/>
</dbReference>
<keyword evidence="3" id="KW-0694">RNA-binding</keyword>
<feature type="region of interest" description="Disordered" evidence="5">
    <location>
        <begin position="103"/>
        <end position="135"/>
    </location>
</feature>
<dbReference type="Gene3D" id="3.30.70.330">
    <property type="match status" value="1"/>
</dbReference>
<gene>
    <name evidence="6" type="ORF">MKW98_031315</name>
</gene>
<dbReference type="PANTHER" id="PTHR48039">
    <property type="entry name" value="RNA-BINDING MOTIF PROTEIN 14B"/>
    <property type="match status" value="1"/>
</dbReference>
<evidence type="ECO:0000256" key="5">
    <source>
        <dbReference type="SAM" id="MobiDB-lite"/>
    </source>
</evidence>
<feature type="compositionally biased region" description="Polar residues" evidence="5">
    <location>
        <begin position="113"/>
        <end position="122"/>
    </location>
</feature>
<evidence type="ECO:0000256" key="3">
    <source>
        <dbReference type="ARBA" id="ARBA00022884"/>
    </source>
</evidence>
<sequence>MAISQKQLKKIFIDAVLSRATKQTPVIQQIKFLNETKDAKATKNYSRRVAFIQFREHQHALVALRVLNNNPEAFGPERRPIVEFSLDNIQLLKRRQKNLEDYARADREVLPRPTTSQSADTTHNNHDTNRSGRRKSACGNFSCGIAGDKIAGLGCNGDYNHSQGGLPLIKVLIKVKAKEDCL</sequence>
<reference evidence="6" key="1">
    <citation type="submission" date="2022-04" db="EMBL/GenBank/DDBJ databases">
        <title>A functionally conserved STORR gene fusion in Papaver species that diverged 16.8 million years ago.</title>
        <authorList>
            <person name="Catania T."/>
        </authorList>
    </citation>
    <scope>NUCLEOTIDE SEQUENCE</scope>
    <source>
        <strain evidence="6">S-188037</strain>
    </source>
</reference>
<evidence type="ECO:0000313" key="7">
    <source>
        <dbReference type="Proteomes" id="UP001202328"/>
    </source>
</evidence>
<accession>A0AAD4X9H1</accession>
<dbReference type="InterPro" id="IPR035979">
    <property type="entry name" value="RBD_domain_sf"/>
</dbReference>
<organism evidence="6 7">
    <name type="scientific">Papaver atlanticum</name>
    <dbReference type="NCBI Taxonomy" id="357466"/>
    <lineage>
        <taxon>Eukaryota</taxon>
        <taxon>Viridiplantae</taxon>
        <taxon>Streptophyta</taxon>
        <taxon>Embryophyta</taxon>
        <taxon>Tracheophyta</taxon>
        <taxon>Spermatophyta</taxon>
        <taxon>Magnoliopsida</taxon>
        <taxon>Ranunculales</taxon>
        <taxon>Papaveraceae</taxon>
        <taxon>Papaveroideae</taxon>
        <taxon>Papaver</taxon>
    </lineage>
</organism>
<proteinExistence type="predicted"/>
<dbReference type="InterPro" id="IPR051945">
    <property type="entry name" value="RRM_MRD1_RNA_proc_ribogen"/>
</dbReference>
<keyword evidence="7" id="KW-1185">Reference proteome</keyword>
<dbReference type="GO" id="GO:0003729">
    <property type="term" value="F:mRNA binding"/>
    <property type="evidence" value="ECO:0007669"/>
    <property type="project" value="TreeGrafter"/>
</dbReference>
<comment type="subcellular location">
    <subcellularLocation>
        <location evidence="1">Nucleus</location>
    </subcellularLocation>
</comment>
<protein>
    <recommendedName>
        <fullName evidence="8">RRM domain-containing protein</fullName>
    </recommendedName>
</protein>
<keyword evidence="4" id="KW-0539">Nucleus</keyword>
<dbReference type="EMBL" id="JAJJMB010014022">
    <property type="protein sequence ID" value="KAI3863723.1"/>
    <property type="molecule type" value="Genomic_DNA"/>
</dbReference>
<evidence type="ECO:0000313" key="6">
    <source>
        <dbReference type="EMBL" id="KAI3863723.1"/>
    </source>
</evidence>
<evidence type="ECO:0000256" key="1">
    <source>
        <dbReference type="ARBA" id="ARBA00004123"/>
    </source>
</evidence>
<name>A0AAD4X9H1_9MAGN</name>
<evidence type="ECO:0000256" key="2">
    <source>
        <dbReference type="ARBA" id="ARBA00022737"/>
    </source>
</evidence>
<dbReference type="FunFam" id="3.30.70.330:FF:000182">
    <property type="entry name" value="RNA-binding motif protein 28"/>
    <property type="match status" value="1"/>
</dbReference>
<evidence type="ECO:0000256" key="4">
    <source>
        <dbReference type="ARBA" id="ARBA00023242"/>
    </source>
</evidence>